<feature type="non-terminal residue" evidence="1">
    <location>
        <position position="82"/>
    </location>
</feature>
<gene>
    <name evidence="1" type="ORF">Goari_015229</name>
</gene>
<proteinExistence type="predicted"/>
<name>A0A7J8XK95_GOSAI</name>
<evidence type="ECO:0000313" key="1">
    <source>
        <dbReference type="EMBL" id="MBA0687718.1"/>
    </source>
</evidence>
<evidence type="ECO:0000313" key="2">
    <source>
        <dbReference type="Proteomes" id="UP000593577"/>
    </source>
</evidence>
<comment type="caution">
    <text evidence="1">The sequence shown here is derived from an EMBL/GenBank/DDBJ whole genome shotgun (WGS) entry which is preliminary data.</text>
</comment>
<protein>
    <submittedName>
        <fullName evidence="1">Uncharacterized protein</fullName>
    </submittedName>
</protein>
<sequence>VGCNFKEFSPYEGDVGEERHVVTMLPRIKKLTLQGADNMAHLLKQGSPLHHICANLETLKVSEYDSLISLSCASLILICLLH</sequence>
<organism evidence="1 2">
    <name type="scientific">Gossypium aridum</name>
    <name type="common">American cotton</name>
    <name type="synonym">Erioxylum aridum</name>
    <dbReference type="NCBI Taxonomy" id="34290"/>
    <lineage>
        <taxon>Eukaryota</taxon>
        <taxon>Viridiplantae</taxon>
        <taxon>Streptophyta</taxon>
        <taxon>Embryophyta</taxon>
        <taxon>Tracheophyta</taxon>
        <taxon>Spermatophyta</taxon>
        <taxon>Magnoliopsida</taxon>
        <taxon>eudicotyledons</taxon>
        <taxon>Gunneridae</taxon>
        <taxon>Pentapetalae</taxon>
        <taxon>rosids</taxon>
        <taxon>malvids</taxon>
        <taxon>Malvales</taxon>
        <taxon>Malvaceae</taxon>
        <taxon>Malvoideae</taxon>
        <taxon>Gossypium</taxon>
    </lineage>
</organism>
<keyword evidence="2" id="KW-1185">Reference proteome</keyword>
<dbReference type="EMBL" id="JABFAA010000007">
    <property type="protein sequence ID" value="MBA0687718.1"/>
    <property type="molecule type" value="Genomic_DNA"/>
</dbReference>
<accession>A0A7J8XK95</accession>
<reference evidence="1 2" key="1">
    <citation type="journal article" date="2019" name="Genome Biol. Evol.">
        <title>Insights into the evolution of the New World diploid cottons (Gossypium, subgenus Houzingenia) based on genome sequencing.</title>
        <authorList>
            <person name="Grover C.E."/>
            <person name="Arick M.A. 2nd"/>
            <person name="Thrash A."/>
            <person name="Conover J.L."/>
            <person name="Sanders W.S."/>
            <person name="Peterson D.G."/>
            <person name="Frelichowski J.E."/>
            <person name="Scheffler J.A."/>
            <person name="Scheffler B.E."/>
            <person name="Wendel J.F."/>
        </authorList>
    </citation>
    <scope>NUCLEOTIDE SEQUENCE [LARGE SCALE GENOMIC DNA]</scope>
    <source>
        <strain evidence="1">185</strain>
        <tissue evidence="1">Leaf</tissue>
    </source>
</reference>
<dbReference type="Proteomes" id="UP000593577">
    <property type="component" value="Unassembled WGS sequence"/>
</dbReference>
<dbReference type="AlphaFoldDB" id="A0A7J8XK95"/>